<dbReference type="AlphaFoldDB" id="A0A9D1V9A7"/>
<reference evidence="9" key="1">
    <citation type="journal article" date="2021" name="PeerJ">
        <title>Extensive microbial diversity within the chicken gut microbiome revealed by metagenomics and culture.</title>
        <authorList>
            <person name="Gilroy R."/>
            <person name="Ravi A."/>
            <person name="Getino M."/>
            <person name="Pursley I."/>
            <person name="Horton D.L."/>
            <person name="Alikhan N.F."/>
            <person name="Baker D."/>
            <person name="Gharbi K."/>
            <person name="Hall N."/>
            <person name="Watson M."/>
            <person name="Adriaenssens E.M."/>
            <person name="Foster-Nyarko E."/>
            <person name="Jarju S."/>
            <person name="Secka A."/>
            <person name="Antonio M."/>
            <person name="Oren A."/>
            <person name="Chaudhuri R.R."/>
            <person name="La Ragione R."/>
            <person name="Hildebrand F."/>
            <person name="Pallen M.J."/>
        </authorList>
    </citation>
    <scope>NUCLEOTIDE SEQUENCE</scope>
    <source>
        <strain evidence="9">811</strain>
    </source>
</reference>
<keyword evidence="5 6" id="KW-0456">Lyase</keyword>
<dbReference type="NCBIfam" id="TIGR00838">
    <property type="entry name" value="argH"/>
    <property type="match status" value="1"/>
</dbReference>
<keyword evidence="3 6" id="KW-0055">Arginine biosynthesis</keyword>
<evidence type="ECO:0000313" key="10">
    <source>
        <dbReference type="Proteomes" id="UP000824204"/>
    </source>
</evidence>
<comment type="caution">
    <text evidence="9">The sequence shown here is derived from an EMBL/GenBank/DDBJ whole genome shotgun (WGS) entry which is preliminary data.</text>
</comment>
<evidence type="ECO:0000256" key="5">
    <source>
        <dbReference type="ARBA" id="ARBA00023239"/>
    </source>
</evidence>
<evidence type="ECO:0000256" key="1">
    <source>
        <dbReference type="ARBA" id="ARBA00004941"/>
    </source>
</evidence>
<dbReference type="GO" id="GO:0005829">
    <property type="term" value="C:cytosol"/>
    <property type="evidence" value="ECO:0007669"/>
    <property type="project" value="TreeGrafter"/>
</dbReference>
<evidence type="ECO:0000256" key="4">
    <source>
        <dbReference type="ARBA" id="ARBA00022605"/>
    </source>
</evidence>
<feature type="domain" description="Argininosuccinate lyase C-terminal" evidence="8">
    <location>
        <begin position="362"/>
        <end position="430"/>
    </location>
</feature>
<evidence type="ECO:0000259" key="8">
    <source>
        <dbReference type="Pfam" id="PF14698"/>
    </source>
</evidence>
<dbReference type="EMBL" id="DXFX01000107">
    <property type="protein sequence ID" value="HIX08475.1"/>
    <property type="molecule type" value="Genomic_DNA"/>
</dbReference>
<dbReference type="CDD" id="cd01359">
    <property type="entry name" value="Argininosuccinate_lyase"/>
    <property type="match status" value="1"/>
</dbReference>
<dbReference type="FunFam" id="1.20.200.10:FF:000015">
    <property type="entry name" value="argininosuccinate lyase isoform X2"/>
    <property type="match status" value="1"/>
</dbReference>
<dbReference type="PRINTS" id="PR00145">
    <property type="entry name" value="ARGSUCLYASE"/>
</dbReference>
<gene>
    <name evidence="6 9" type="primary">argH</name>
    <name evidence="9" type="ORF">H9741_08400</name>
</gene>
<organism evidence="9 10">
    <name type="scientific">Candidatus Borkfalkia faecipullorum</name>
    <dbReference type="NCBI Taxonomy" id="2838510"/>
    <lineage>
        <taxon>Bacteria</taxon>
        <taxon>Bacillati</taxon>
        <taxon>Bacillota</taxon>
        <taxon>Clostridia</taxon>
        <taxon>Christensenellales</taxon>
        <taxon>Christensenellaceae</taxon>
        <taxon>Candidatus Borkfalkia</taxon>
    </lineage>
</organism>
<comment type="catalytic activity">
    <reaction evidence="6">
        <text>2-(N(omega)-L-arginino)succinate = fumarate + L-arginine</text>
        <dbReference type="Rhea" id="RHEA:24020"/>
        <dbReference type="ChEBI" id="CHEBI:29806"/>
        <dbReference type="ChEBI" id="CHEBI:32682"/>
        <dbReference type="ChEBI" id="CHEBI:57472"/>
        <dbReference type="EC" id="4.3.2.1"/>
    </reaction>
</comment>
<dbReference type="Pfam" id="PF00206">
    <property type="entry name" value="Lyase_1"/>
    <property type="match status" value="1"/>
</dbReference>
<comment type="similarity">
    <text evidence="6">Belongs to the lyase 1 family. Argininosuccinate lyase subfamily.</text>
</comment>
<dbReference type="InterPro" id="IPR022761">
    <property type="entry name" value="Fumarate_lyase_N"/>
</dbReference>
<dbReference type="GO" id="GO:0042450">
    <property type="term" value="P:L-arginine biosynthetic process via ornithine"/>
    <property type="evidence" value="ECO:0007669"/>
    <property type="project" value="UniProtKB-UniRule"/>
</dbReference>
<dbReference type="InterPro" id="IPR020557">
    <property type="entry name" value="Fumarate_lyase_CS"/>
</dbReference>
<evidence type="ECO:0000256" key="3">
    <source>
        <dbReference type="ARBA" id="ARBA00022571"/>
    </source>
</evidence>
<dbReference type="HAMAP" id="MF_00006">
    <property type="entry name" value="Arg_succ_lyase"/>
    <property type="match status" value="1"/>
</dbReference>
<dbReference type="InterPro" id="IPR024083">
    <property type="entry name" value="Fumarase/histidase_N"/>
</dbReference>
<dbReference type="FunFam" id="1.10.40.30:FF:000001">
    <property type="entry name" value="Argininosuccinate lyase"/>
    <property type="match status" value="1"/>
</dbReference>
<evidence type="ECO:0000313" key="9">
    <source>
        <dbReference type="EMBL" id="HIX08475.1"/>
    </source>
</evidence>
<dbReference type="Pfam" id="PF14698">
    <property type="entry name" value="ASL_C2"/>
    <property type="match status" value="1"/>
</dbReference>
<dbReference type="PROSITE" id="PS00163">
    <property type="entry name" value="FUMARATE_LYASES"/>
    <property type="match status" value="1"/>
</dbReference>
<dbReference type="SUPFAM" id="SSF48557">
    <property type="entry name" value="L-aspartase-like"/>
    <property type="match status" value="1"/>
</dbReference>
<dbReference type="Gene3D" id="1.10.275.10">
    <property type="entry name" value="Fumarase/aspartase (N-terminal domain)"/>
    <property type="match status" value="1"/>
</dbReference>
<dbReference type="InterPro" id="IPR009049">
    <property type="entry name" value="Argininosuccinate_lyase"/>
</dbReference>
<dbReference type="PRINTS" id="PR00149">
    <property type="entry name" value="FUMRATELYASE"/>
</dbReference>
<dbReference type="InterPro" id="IPR008948">
    <property type="entry name" value="L-Aspartase-like"/>
</dbReference>
<dbReference type="PANTHER" id="PTHR43814:SF1">
    <property type="entry name" value="ARGININOSUCCINATE LYASE"/>
    <property type="match status" value="1"/>
</dbReference>
<protein>
    <recommendedName>
        <fullName evidence="2 6">Argininosuccinate lyase</fullName>
        <shortName evidence="6">ASAL</shortName>
        <ecNumber evidence="2 6">4.3.2.1</ecNumber>
    </recommendedName>
    <alternativeName>
        <fullName evidence="6">Arginosuccinase</fullName>
    </alternativeName>
</protein>
<dbReference type="Proteomes" id="UP000824204">
    <property type="component" value="Unassembled WGS sequence"/>
</dbReference>
<feature type="domain" description="Fumarate lyase N-terminal" evidence="7">
    <location>
        <begin position="6"/>
        <end position="299"/>
    </location>
</feature>
<name>A0A9D1V9A7_9FIRM</name>
<comment type="pathway">
    <text evidence="1 6">Amino-acid biosynthesis; L-arginine biosynthesis; L-arginine from L-ornithine and carbamoyl phosphate: step 3/3.</text>
</comment>
<dbReference type="EC" id="4.3.2.1" evidence="2 6"/>
<keyword evidence="4 6" id="KW-0028">Amino-acid biosynthesis</keyword>
<evidence type="ECO:0000256" key="6">
    <source>
        <dbReference type="HAMAP-Rule" id="MF_00006"/>
    </source>
</evidence>
<comment type="subcellular location">
    <subcellularLocation>
        <location evidence="6">Cytoplasm</location>
    </subcellularLocation>
</comment>
<reference evidence="9" key="2">
    <citation type="submission" date="2021-04" db="EMBL/GenBank/DDBJ databases">
        <authorList>
            <person name="Gilroy R."/>
        </authorList>
    </citation>
    <scope>NUCLEOTIDE SEQUENCE</scope>
    <source>
        <strain evidence="9">811</strain>
    </source>
</reference>
<sequence>MKLWEGRFTQPSAKSADEFNQSLGFDYKLYWHDILASIAHVKMLGETQIIPKENADKISDALVNILADIEKGSLELEGAEDIHTFVEQELTKRIGAVGKMLHTARSRNDQVATDLRLYVKDSIVNVCGNLRALVNTLLEIASNNVQFIMPGYTHMRRAQPISVAQYFNAYSEMFLRDIERFTDCYKRTDVMPLGSCAMAGTDFPIDRRMTASLLSFSDISQNSIDAVSDRDFVAEYIFCCTTVMAHLSRLSEDLIIYTTDEFGFMEISDEYSTGSSIMPQKKNPDIPELVRGKTGRVYGDLTAILTVIKGIPLSYDKDLQEDKEPLFDAESTVLACLNIMNELLQHISFDTRKMRNAAAGGFSTATDIADYLVQKGMPFRDAHAVTGQIVRYCIENGKTLDKLDLFVYQQFSTLFDEEILQRVKVNKSVEARKVIGGSARSAVRENIRSITRRLNRMFKEN</sequence>
<dbReference type="Gene3D" id="1.10.40.30">
    <property type="entry name" value="Fumarase/aspartase (C-terminal domain)"/>
    <property type="match status" value="1"/>
</dbReference>
<dbReference type="InterPro" id="IPR029419">
    <property type="entry name" value="Arg_succ_lyase_C"/>
</dbReference>
<dbReference type="GO" id="GO:0004056">
    <property type="term" value="F:argininosuccinate lyase activity"/>
    <property type="evidence" value="ECO:0007669"/>
    <property type="project" value="UniProtKB-UniRule"/>
</dbReference>
<evidence type="ECO:0000259" key="7">
    <source>
        <dbReference type="Pfam" id="PF00206"/>
    </source>
</evidence>
<dbReference type="Gene3D" id="1.20.200.10">
    <property type="entry name" value="Fumarase/aspartase (Central domain)"/>
    <property type="match status" value="1"/>
</dbReference>
<keyword evidence="6" id="KW-0963">Cytoplasm</keyword>
<dbReference type="PANTHER" id="PTHR43814">
    <property type="entry name" value="ARGININOSUCCINATE LYASE"/>
    <property type="match status" value="1"/>
</dbReference>
<evidence type="ECO:0000256" key="2">
    <source>
        <dbReference type="ARBA" id="ARBA00012338"/>
    </source>
</evidence>
<dbReference type="InterPro" id="IPR000362">
    <property type="entry name" value="Fumarate_lyase_fam"/>
</dbReference>
<accession>A0A9D1V9A7</accession>
<proteinExistence type="inferred from homology"/>